<comment type="caution">
    <text evidence="1">The sequence shown here is derived from an EMBL/GenBank/DDBJ whole genome shotgun (WGS) entry which is preliminary data.</text>
</comment>
<protein>
    <submittedName>
        <fullName evidence="1">Uncharacterized protein</fullName>
    </submittedName>
</protein>
<dbReference type="EMBL" id="AZLV01000132">
    <property type="protein sequence ID" value="ETJ07116.1"/>
    <property type="molecule type" value="Genomic_DNA"/>
</dbReference>
<dbReference type="Proteomes" id="UP000018852">
    <property type="component" value="Unassembled WGS sequence"/>
</dbReference>
<organism evidence="1 2">
    <name type="scientific">Actinomyces urogenitalis DORA_12</name>
    <dbReference type="NCBI Taxonomy" id="1403939"/>
    <lineage>
        <taxon>Bacteria</taxon>
        <taxon>Bacillati</taxon>
        <taxon>Actinomycetota</taxon>
        <taxon>Actinomycetes</taxon>
        <taxon>Actinomycetales</taxon>
        <taxon>Actinomycetaceae</taxon>
        <taxon>Actinomyces</taxon>
    </lineage>
</organism>
<feature type="non-terminal residue" evidence="1">
    <location>
        <position position="1"/>
    </location>
</feature>
<accession>W1VN43</accession>
<dbReference type="AlphaFoldDB" id="W1VN43"/>
<gene>
    <name evidence="1" type="ORF">Q605_AUC00132G0001</name>
</gene>
<evidence type="ECO:0000313" key="2">
    <source>
        <dbReference type="Proteomes" id="UP000018852"/>
    </source>
</evidence>
<reference evidence="1 2" key="1">
    <citation type="submission" date="2013-12" db="EMBL/GenBank/DDBJ databases">
        <title>A Varibaculum cambriense genome reconstructed from a premature infant gut community with otherwise low bacterial novelty that shifts toward anaerobic metabolism during the third week of life.</title>
        <authorList>
            <person name="Brown C.T."/>
            <person name="Sharon I."/>
            <person name="Thomas B.C."/>
            <person name="Castelle C.J."/>
            <person name="Morowitz M.J."/>
            <person name="Banfield J.F."/>
        </authorList>
    </citation>
    <scope>NUCLEOTIDE SEQUENCE [LARGE SCALE GENOMIC DNA]</scope>
    <source>
        <strain evidence="2">DORA_12</strain>
    </source>
</reference>
<name>W1VN43_9ACTO</name>
<evidence type="ECO:0000313" key="1">
    <source>
        <dbReference type="EMBL" id="ETJ07116.1"/>
    </source>
</evidence>
<proteinExistence type="predicted"/>
<sequence>LPWLPADLPVLEAVLATLGTPHVTSL</sequence>